<evidence type="ECO:0000313" key="9">
    <source>
        <dbReference type="Proteomes" id="UP001321249"/>
    </source>
</evidence>
<evidence type="ECO:0000256" key="3">
    <source>
        <dbReference type="ARBA" id="ARBA00022679"/>
    </source>
</evidence>
<keyword evidence="4" id="KW-0949">S-adenosyl-L-methionine</keyword>
<reference evidence="8 9" key="1">
    <citation type="submission" date="2019-11" db="EMBL/GenBank/DDBJ databases">
        <authorList>
            <person name="Cho J.-C."/>
        </authorList>
    </citation>
    <scope>NUCLEOTIDE SEQUENCE [LARGE SCALE GENOMIC DNA]</scope>
    <source>
        <strain evidence="7 8">JH1073</strain>
        <strain evidence="6 9">JH702</strain>
    </source>
</reference>
<sequence length="285" mass="32048">MSSNSIHLADNLEFLSGVDNASVNLIYIDPPFNTGVKQSMTSLKTVRDDQGDRTGFGGNRYRTERGDSKSYLDSFDDYMGFLAPRMEEARRVLADDGSLFLHVDQRESHYCKVLLDQIFGRDSFMNEIIWAYDYGGRSKRKWPAKHDTIFWYSVDPKNYTFNAEAIDRIPYMAPSLVGKEKAARGKVPTDVWWQTIVPTNGKERTGYPTQKPLAILERIVKVHSNPGELVLDFFAGSGTTGVAAAKNDRQFVLADANPEAVQVQAKRLAEYEPECVGFTPDALII</sequence>
<evidence type="ECO:0000313" key="8">
    <source>
        <dbReference type="Proteomes" id="UP001219901"/>
    </source>
</evidence>
<dbReference type="Proteomes" id="UP001219901">
    <property type="component" value="Chromosome"/>
</dbReference>
<evidence type="ECO:0000256" key="2">
    <source>
        <dbReference type="ARBA" id="ARBA00022603"/>
    </source>
</evidence>
<reference evidence="7" key="2">
    <citation type="journal article" date="2023" name="Nat. Commun.">
        <title>Cultivation of marine bacteria of the SAR202 clade.</title>
        <authorList>
            <person name="Lim Y."/>
            <person name="Seo J.H."/>
            <person name="Giovannoni S.J."/>
            <person name="Kang I."/>
            <person name="Cho J.C."/>
        </authorList>
    </citation>
    <scope>NUCLEOTIDE SEQUENCE</scope>
    <source>
        <strain evidence="7">JH1073</strain>
    </source>
</reference>
<dbReference type="Pfam" id="PF01555">
    <property type="entry name" value="N6_N4_Mtase"/>
    <property type="match status" value="1"/>
</dbReference>
<dbReference type="InterPro" id="IPR002052">
    <property type="entry name" value="DNA_methylase_N6_adenine_CS"/>
</dbReference>
<evidence type="ECO:0000256" key="4">
    <source>
        <dbReference type="ARBA" id="ARBA00022691"/>
    </source>
</evidence>
<dbReference type="PROSITE" id="PS00092">
    <property type="entry name" value="N6_MTASE"/>
    <property type="match status" value="1"/>
</dbReference>
<accession>A0AAJ6CU98</accession>
<organism evidence="7 8">
    <name type="scientific">Candidatus Lucifugimonas marina</name>
    <dbReference type="NCBI Taxonomy" id="3038979"/>
    <lineage>
        <taxon>Bacteria</taxon>
        <taxon>Bacillati</taxon>
        <taxon>Chloroflexota</taxon>
        <taxon>Dehalococcoidia</taxon>
        <taxon>SAR202 cluster</taxon>
        <taxon>Candidatus Lucifugimonadales</taxon>
        <taxon>Candidatus Lucifugimonadaceae</taxon>
        <taxon>Candidatus Lucifugimonas</taxon>
    </lineage>
</organism>
<dbReference type="InterPro" id="IPR002941">
    <property type="entry name" value="DNA_methylase_N4/N6"/>
</dbReference>
<gene>
    <name evidence="6" type="ORF">GKO46_08500</name>
    <name evidence="7" type="ORF">GKO48_02505</name>
</gene>
<dbReference type="GO" id="GO:0003677">
    <property type="term" value="F:DNA binding"/>
    <property type="evidence" value="ECO:0007669"/>
    <property type="project" value="InterPro"/>
</dbReference>
<dbReference type="EMBL" id="WMBE01000002">
    <property type="protein sequence ID" value="MDG0867113.1"/>
    <property type="molecule type" value="Genomic_DNA"/>
</dbReference>
<feature type="domain" description="DNA methylase N-4/N-6" evidence="5">
    <location>
        <begin position="23"/>
        <end position="264"/>
    </location>
</feature>
<dbReference type="InterPro" id="IPR029063">
    <property type="entry name" value="SAM-dependent_MTases_sf"/>
</dbReference>
<dbReference type="GO" id="GO:0032259">
    <property type="term" value="P:methylation"/>
    <property type="evidence" value="ECO:0007669"/>
    <property type="project" value="UniProtKB-KW"/>
</dbReference>
<dbReference type="REBASE" id="701721">
    <property type="entry name" value="M.Scl1073ORF2505P"/>
</dbReference>
<dbReference type="Gene3D" id="3.40.50.150">
    <property type="entry name" value="Vaccinia Virus protein VP39"/>
    <property type="match status" value="1"/>
</dbReference>
<dbReference type="Proteomes" id="UP001321249">
    <property type="component" value="Unassembled WGS sequence"/>
</dbReference>
<evidence type="ECO:0000259" key="5">
    <source>
        <dbReference type="Pfam" id="PF01555"/>
    </source>
</evidence>
<evidence type="ECO:0000256" key="1">
    <source>
        <dbReference type="ARBA" id="ARBA00006594"/>
    </source>
</evidence>
<dbReference type="PRINTS" id="PR00506">
    <property type="entry name" value="D21N6MTFRASE"/>
</dbReference>
<dbReference type="RefSeq" id="WP_342825129.1">
    <property type="nucleotide sequence ID" value="NZ_CP046146.1"/>
</dbReference>
<dbReference type="EMBL" id="CP046147">
    <property type="protein sequence ID" value="WFG38525.1"/>
    <property type="molecule type" value="Genomic_DNA"/>
</dbReference>
<keyword evidence="2" id="KW-0489">Methyltransferase</keyword>
<evidence type="ECO:0000313" key="7">
    <source>
        <dbReference type="EMBL" id="WFG38525.1"/>
    </source>
</evidence>
<keyword evidence="8" id="KW-1185">Reference proteome</keyword>
<dbReference type="GO" id="GO:0008170">
    <property type="term" value="F:N-methyltransferase activity"/>
    <property type="evidence" value="ECO:0007669"/>
    <property type="project" value="InterPro"/>
</dbReference>
<dbReference type="InterPro" id="IPR002295">
    <property type="entry name" value="N4/N6-MTase_EcoPI_Mod-like"/>
</dbReference>
<evidence type="ECO:0000313" key="6">
    <source>
        <dbReference type="EMBL" id="MDG0867113.1"/>
    </source>
</evidence>
<dbReference type="AlphaFoldDB" id="A0AAJ6CU98"/>
<reference evidence="8" key="3">
    <citation type="submission" date="2023-06" db="EMBL/GenBank/DDBJ databases">
        <title>Pangenomics reveal diversification of enzyme families and niche specialization in globally abundant SAR202 bacteria.</title>
        <authorList>
            <person name="Saw J.H.W."/>
        </authorList>
    </citation>
    <scope>NUCLEOTIDE SEQUENCE [LARGE SCALE GENOMIC DNA]</scope>
    <source>
        <strain evidence="8">JH1073</strain>
    </source>
</reference>
<name>A0AAJ6CU98_9CHLR</name>
<dbReference type="SUPFAM" id="SSF53335">
    <property type="entry name" value="S-adenosyl-L-methionine-dependent methyltransferases"/>
    <property type="match status" value="1"/>
</dbReference>
<keyword evidence="3" id="KW-0808">Transferase</keyword>
<comment type="similarity">
    <text evidence="1">Belongs to the N(4)/N(6)-methyltransferase family.</text>
</comment>
<proteinExistence type="inferred from homology"/>
<protein>
    <submittedName>
        <fullName evidence="7">Site-specific DNA-methyltransferase</fullName>
    </submittedName>
</protein>